<dbReference type="AlphaFoldDB" id="A0A136M0M2"/>
<sequence>MNSENLLMGHPGEGVFPLAHIGATLYLESGNEGRSENSDFNSMYELGHVLPASMQGKTCVLSARSYEHALRLKGNFANLAQRTSAVSLATGIPLPCIEPAIIVVSLDEQFDATATWNLYSSNPRRAAMLVRNMESLQVNQRTGLQLRIMEQIARTRDRMLYTNGAHELAALTGQLNNKQTYVEMMQGMNGELPAHVPTRLISINDLPGTFADLLDMLDLPAEWQPETGVILKSAIDAGSEVLSFVYPDSYEADVMSLVGQNQEKEQNAHRSIQNITLLAQPVIRVPADPDSLKSFGIMLRIGETPGIIAATSQIFNSQYYVGSYYEQAQQDEILSAVGSDRLTAFAEHMHAVSGYDGIAVFDGMNDIRFGPHLIYDGNFRQSAAFYALTVARFLREQDISVASAANIGYTGKLHCSDQQFLHQSLRRSGLLFTPQKRAGIIPLPNMNSSDGYDLVFINMSKSDITGSWEEVTRSADYTEVTDLHF</sequence>
<evidence type="ECO:0000313" key="2">
    <source>
        <dbReference type="Proteomes" id="UP000070457"/>
    </source>
</evidence>
<organism evidence="1 2">
    <name type="scientific">candidate division WS6 bacterium OLB20</name>
    <dbReference type="NCBI Taxonomy" id="1617426"/>
    <lineage>
        <taxon>Bacteria</taxon>
        <taxon>Candidatus Dojkabacteria</taxon>
    </lineage>
</organism>
<dbReference type="STRING" id="1617426.TR69_WS6001000322"/>
<comment type="caution">
    <text evidence="1">The sequence shown here is derived from an EMBL/GenBank/DDBJ whole genome shotgun (WGS) entry which is preliminary data.</text>
</comment>
<reference evidence="1 2" key="1">
    <citation type="submission" date="2015-02" db="EMBL/GenBank/DDBJ databases">
        <title>Improved understanding of the partial-nitritation anammox process through 23 genomes representing the majority of the microbial community.</title>
        <authorList>
            <person name="Speth D.R."/>
            <person name="In T Zandt M."/>
            <person name="Guerrero Cruz S."/>
            <person name="Jetten M.S."/>
            <person name="Dutilh B.E."/>
        </authorList>
    </citation>
    <scope>NUCLEOTIDE SEQUENCE [LARGE SCALE GENOMIC DNA]</scope>
    <source>
        <strain evidence="1">OLB20</strain>
    </source>
</reference>
<dbReference type="Proteomes" id="UP000070457">
    <property type="component" value="Unassembled WGS sequence"/>
</dbReference>
<gene>
    <name evidence="1" type="ORF">TR69_WS6001000322</name>
</gene>
<evidence type="ECO:0008006" key="3">
    <source>
        <dbReference type="Google" id="ProtNLM"/>
    </source>
</evidence>
<evidence type="ECO:0000313" key="1">
    <source>
        <dbReference type="EMBL" id="KXK27445.1"/>
    </source>
</evidence>
<protein>
    <recommendedName>
        <fullName evidence="3">ATP-grasp domain-containing protein</fullName>
    </recommendedName>
</protein>
<name>A0A136M0M2_9BACT</name>
<dbReference type="EMBL" id="JYNZ01000002">
    <property type="protein sequence ID" value="KXK27445.1"/>
    <property type="molecule type" value="Genomic_DNA"/>
</dbReference>
<accession>A0A136M0M2</accession>
<proteinExistence type="predicted"/>